<dbReference type="EMBL" id="BPLF01000004">
    <property type="protein sequence ID" value="GIX65325.1"/>
    <property type="molecule type" value="Genomic_DNA"/>
</dbReference>
<proteinExistence type="predicted"/>
<reference evidence="2 3" key="1">
    <citation type="submission" date="2021-06" db="EMBL/GenBank/DDBJ databases">
        <title>Genome sequence of Babesia caballi.</title>
        <authorList>
            <person name="Yamagishi J."/>
            <person name="Kidaka T."/>
            <person name="Ochi A."/>
        </authorList>
    </citation>
    <scope>NUCLEOTIDE SEQUENCE [LARGE SCALE GENOMIC DNA]</scope>
    <source>
        <strain evidence="2">USDA-D6B2</strain>
    </source>
</reference>
<accession>A0AAV4M084</accession>
<keyword evidence="1" id="KW-1133">Transmembrane helix</keyword>
<dbReference type="AlphaFoldDB" id="A0AAV4M084"/>
<organism evidence="2 3">
    <name type="scientific">Babesia caballi</name>
    <dbReference type="NCBI Taxonomy" id="5871"/>
    <lineage>
        <taxon>Eukaryota</taxon>
        <taxon>Sar</taxon>
        <taxon>Alveolata</taxon>
        <taxon>Apicomplexa</taxon>
        <taxon>Aconoidasida</taxon>
        <taxon>Piroplasmida</taxon>
        <taxon>Babesiidae</taxon>
        <taxon>Babesia</taxon>
    </lineage>
</organism>
<keyword evidence="1" id="KW-0812">Transmembrane</keyword>
<protein>
    <submittedName>
        <fullName evidence="2">Variant erythrocyte surface antigen-1 family protein</fullName>
    </submittedName>
</protein>
<evidence type="ECO:0000313" key="2">
    <source>
        <dbReference type="EMBL" id="GIX65325.1"/>
    </source>
</evidence>
<dbReference type="RefSeq" id="XP_067717394.1">
    <property type="nucleotide sequence ID" value="XM_067861293.1"/>
</dbReference>
<keyword evidence="1" id="KW-0472">Membrane</keyword>
<sequence>MTDPVQKNSFTDAPKNLKEAIDWILRVTGKDGDGGGQGNTAIEGLSKEVKNLLDKDAGEVASGVLEVMGGVIDGLVKNLNNADGKKKPRQGTFKVLQFYIQIFKGKLENVRDYGSSVSEKELGELKDWLTGGPSGPIAKLAEVLATFIGWQGGQVTSQGIGKNGNYTSAYKSISVDWKALGDSDRRKCALIFLGIAPILFLFLTYLYWQCEGNDGWFKDSLSKGELKTFMESDAMGFKGQLNDSKKNGSDIAGILESAFSKFKTAHTTAQNGDLNATSHPVFFELVSAKPAAGSYRAFLNALVMSAESPLEYPLSCCHRIASTIFTPNDTYTVQSTNPASPSFLSYSGPAALAGSAYGFNVGGLNTFLNALLV</sequence>
<dbReference type="Proteomes" id="UP001497744">
    <property type="component" value="Unassembled WGS sequence"/>
</dbReference>
<comment type="caution">
    <text evidence="2">The sequence shown here is derived from an EMBL/GenBank/DDBJ whole genome shotgun (WGS) entry which is preliminary data.</text>
</comment>
<name>A0AAV4M084_BABCB</name>
<evidence type="ECO:0000256" key="1">
    <source>
        <dbReference type="SAM" id="Phobius"/>
    </source>
</evidence>
<gene>
    <name evidence="2" type="ORF">BcabD6B2_47600</name>
</gene>
<dbReference type="GeneID" id="94196806"/>
<keyword evidence="3" id="KW-1185">Reference proteome</keyword>
<evidence type="ECO:0000313" key="3">
    <source>
        <dbReference type="Proteomes" id="UP001497744"/>
    </source>
</evidence>
<feature type="transmembrane region" description="Helical" evidence="1">
    <location>
        <begin position="188"/>
        <end position="208"/>
    </location>
</feature>